<reference evidence="7 8" key="1">
    <citation type="submission" date="2019-04" db="EMBL/GenBank/DDBJ databases">
        <title>Pedobacter sp. AR-3-17 sp. nov., isolated from Arctic soil.</title>
        <authorList>
            <person name="Dahal R.H."/>
            <person name="Kim D.-U."/>
        </authorList>
    </citation>
    <scope>NUCLEOTIDE SEQUENCE [LARGE SCALE GENOMIC DNA]</scope>
    <source>
        <strain evidence="7 8">AR-3-17</strain>
    </source>
</reference>
<feature type="transmembrane region" description="Helical" evidence="6">
    <location>
        <begin position="399"/>
        <end position="417"/>
    </location>
</feature>
<dbReference type="RefSeq" id="WP_136824596.1">
    <property type="nucleotide sequence ID" value="NZ_SWBP01000001.1"/>
</dbReference>
<dbReference type="InterPro" id="IPR002797">
    <property type="entry name" value="Polysacc_synth"/>
</dbReference>
<evidence type="ECO:0000256" key="6">
    <source>
        <dbReference type="SAM" id="Phobius"/>
    </source>
</evidence>
<keyword evidence="4 6" id="KW-1133">Transmembrane helix</keyword>
<sequence length="495" mass="55956">MNLLKKQGFYNSITLYVGTLLGFLNLIILFQRYLQIEEIGYFSLLIAISLLYTQLSLLGFGSVITRYFPFYRSNDKKHGGFATLTFLFALIGFAIITIGFIGLKQLIIGLHQEDKGSSLLNQYYYYIIPVALFTMLFSIQETFARTTFHNIFPAFLREVFLKLSTTVGIILIGFNILNFEGFITYYVAANLFILLAITWYINKINSYKLSPIETALKSQTKSMLKYGLYSTLAGGSVALIQNLDIIFLKFFTDEKMVGIYSTFFGMALVISLPAKALNTTSYQIIAEAWKNNDLQKIAKIYHKTSVVQFLIGCLLLVGLIANWQNILILLHKPIYSSYFSVFVIIGLAFLADITGGLNGAIISFSKNYKNVMYFLISAAILCVLLNIILIPIYKLPGAAMAYLFTMIALNFAYWLYNKVKFNLQPFDSSFIKIIIISAVALTPGIFLPKIDFYILDILFRSGLVGGIFVGLVYTMKISADINEFLEQIISKIKFR</sequence>
<feature type="transmembrane region" description="Helical" evidence="6">
    <location>
        <begin position="12"/>
        <end position="33"/>
    </location>
</feature>
<dbReference type="OrthoDB" id="88014at2"/>
<dbReference type="GO" id="GO:0005886">
    <property type="term" value="C:plasma membrane"/>
    <property type="evidence" value="ECO:0007669"/>
    <property type="project" value="UniProtKB-SubCell"/>
</dbReference>
<evidence type="ECO:0000256" key="3">
    <source>
        <dbReference type="ARBA" id="ARBA00022692"/>
    </source>
</evidence>
<dbReference type="Pfam" id="PF01943">
    <property type="entry name" value="Polysacc_synt"/>
    <property type="match status" value="1"/>
</dbReference>
<feature type="transmembrane region" description="Helical" evidence="6">
    <location>
        <begin position="257"/>
        <end position="274"/>
    </location>
</feature>
<dbReference type="InterPro" id="IPR050833">
    <property type="entry name" value="Poly_Biosynth_Transport"/>
</dbReference>
<proteinExistence type="predicted"/>
<evidence type="ECO:0000256" key="5">
    <source>
        <dbReference type="ARBA" id="ARBA00023136"/>
    </source>
</evidence>
<feature type="transmembrane region" description="Helical" evidence="6">
    <location>
        <begin position="429"/>
        <end position="446"/>
    </location>
</feature>
<evidence type="ECO:0000256" key="2">
    <source>
        <dbReference type="ARBA" id="ARBA00022475"/>
    </source>
</evidence>
<name>A0A4U1C3F8_9SPHI</name>
<accession>A0A4U1C3F8</accession>
<evidence type="ECO:0000313" key="7">
    <source>
        <dbReference type="EMBL" id="TKC00386.1"/>
    </source>
</evidence>
<gene>
    <name evidence="7" type="ORF">FA046_01510</name>
</gene>
<protein>
    <submittedName>
        <fullName evidence="7">Uncharacterized protein</fullName>
    </submittedName>
</protein>
<dbReference type="Proteomes" id="UP000308181">
    <property type="component" value="Unassembled WGS sequence"/>
</dbReference>
<comment type="subcellular location">
    <subcellularLocation>
        <location evidence="1">Cell membrane</location>
        <topology evidence="1">Multi-pass membrane protein</topology>
    </subcellularLocation>
</comment>
<keyword evidence="8" id="KW-1185">Reference proteome</keyword>
<dbReference type="PANTHER" id="PTHR30250:SF11">
    <property type="entry name" value="O-ANTIGEN TRANSPORTER-RELATED"/>
    <property type="match status" value="1"/>
</dbReference>
<feature type="transmembrane region" description="Helical" evidence="6">
    <location>
        <begin position="81"/>
        <end position="103"/>
    </location>
</feature>
<feature type="transmembrane region" description="Helical" evidence="6">
    <location>
        <begin position="306"/>
        <end position="326"/>
    </location>
</feature>
<dbReference type="AlphaFoldDB" id="A0A4U1C3F8"/>
<evidence type="ECO:0000256" key="4">
    <source>
        <dbReference type="ARBA" id="ARBA00022989"/>
    </source>
</evidence>
<dbReference type="EMBL" id="SWBP01000001">
    <property type="protein sequence ID" value="TKC00386.1"/>
    <property type="molecule type" value="Genomic_DNA"/>
</dbReference>
<keyword evidence="5 6" id="KW-0472">Membrane</keyword>
<evidence type="ECO:0000313" key="8">
    <source>
        <dbReference type="Proteomes" id="UP000308181"/>
    </source>
</evidence>
<feature type="transmembrane region" description="Helical" evidence="6">
    <location>
        <begin position="338"/>
        <end position="364"/>
    </location>
</feature>
<organism evidence="7 8">
    <name type="scientific">Pedobacter cryophilus</name>
    <dbReference type="NCBI Taxonomy" id="2571271"/>
    <lineage>
        <taxon>Bacteria</taxon>
        <taxon>Pseudomonadati</taxon>
        <taxon>Bacteroidota</taxon>
        <taxon>Sphingobacteriia</taxon>
        <taxon>Sphingobacteriales</taxon>
        <taxon>Sphingobacteriaceae</taxon>
        <taxon>Pedobacter</taxon>
    </lineage>
</organism>
<feature type="transmembrane region" description="Helical" evidence="6">
    <location>
        <begin position="226"/>
        <end position="251"/>
    </location>
</feature>
<keyword evidence="2" id="KW-1003">Cell membrane</keyword>
<evidence type="ECO:0000256" key="1">
    <source>
        <dbReference type="ARBA" id="ARBA00004651"/>
    </source>
</evidence>
<feature type="transmembrane region" description="Helical" evidence="6">
    <location>
        <begin position="371"/>
        <end position="393"/>
    </location>
</feature>
<keyword evidence="3 6" id="KW-0812">Transmembrane</keyword>
<feature type="transmembrane region" description="Helical" evidence="6">
    <location>
        <begin position="452"/>
        <end position="473"/>
    </location>
</feature>
<feature type="transmembrane region" description="Helical" evidence="6">
    <location>
        <begin position="183"/>
        <end position="201"/>
    </location>
</feature>
<dbReference type="PANTHER" id="PTHR30250">
    <property type="entry name" value="PST FAMILY PREDICTED COLANIC ACID TRANSPORTER"/>
    <property type="match status" value="1"/>
</dbReference>
<feature type="transmembrane region" description="Helical" evidence="6">
    <location>
        <begin position="159"/>
        <end position="177"/>
    </location>
</feature>
<comment type="caution">
    <text evidence="7">The sequence shown here is derived from an EMBL/GenBank/DDBJ whole genome shotgun (WGS) entry which is preliminary data.</text>
</comment>
<feature type="transmembrane region" description="Helical" evidence="6">
    <location>
        <begin position="39"/>
        <end position="60"/>
    </location>
</feature>
<feature type="transmembrane region" description="Helical" evidence="6">
    <location>
        <begin position="123"/>
        <end position="139"/>
    </location>
</feature>